<dbReference type="PROSITE" id="PS50893">
    <property type="entry name" value="ABC_TRANSPORTER_2"/>
    <property type="match status" value="1"/>
</dbReference>
<dbReference type="PANTHER" id="PTHR42711:SF16">
    <property type="entry name" value="ABC TRANSPORTER ATP-BINDING PROTEIN"/>
    <property type="match status" value="1"/>
</dbReference>
<dbReference type="InterPro" id="IPR050763">
    <property type="entry name" value="ABC_transporter_ATP-binding"/>
</dbReference>
<accession>A0A1I2UDP5</accession>
<keyword evidence="6" id="KW-1278">Translocase</keyword>
<evidence type="ECO:0000259" key="9">
    <source>
        <dbReference type="PROSITE" id="PS50893"/>
    </source>
</evidence>
<keyword evidence="5 11" id="KW-0067">ATP-binding</keyword>
<dbReference type="PANTHER" id="PTHR42711">
    <property type="entry name" value="ABC TRANSPORTER ATP-BINDING PROTEIN"/>
    <property type="match status" value="1"/>
</dbReference>
<dbReference type="OrthoDB" id="5193808at2"/>
<evidence type="ECO:0000256" key="4">
    <source>
        <dbReference type="ARBA" id="ARBA00022741"/>
    </source>
</evidence>
<dbReference type="GO" id="GO:0005886">
    <property type="term" value="C:plasma membrane"/>
    <property type="evidence" value="ECO:0007669"/>
    <property type="project" value="UniProtKB-SubCell"/>
</dbReference>
<keyword evidence="2" id="KW-0813">Transport</keyword>
<evidence type="ECO:0000256" key="1">
    <source>
        <dbReference type="ARBA" id="ARBA00004202"/>
    </source>
</evidence>
<evidence type="ECO:0000256" key="8">
    <source>
        <dbReference type="ARBA" id="ARBA00023251"/>
    </source>
</evidence>
<dbReference type="EMBL" id="FOOI01000008">
    <property type="protein sequence ID" value="SFG74499.1"/>
    <property type="molecule type" value="Genomic_DNA"/>
</dbReference>
<dbReference type="Gene3D" id="3.40.50.300">
    <property type="entry name" value="P-loop containing nucleotide triphosphate hydrolases"/>
    <property type="match status" value="1"/>
</dbReference>
<gene>
    <name evidence="10" type="ORF">FHR37_005372</name>
    <name evidence="11" type="ORF">SAMN05421678_108103</name>
</gene>
<dbReference type="InterPro" id="IPR003593">
    <property type="entry name" value="AAA+_ATPase"/>
</dbReference>
<dbReference type="Proteomes" id="UP000199052">
    <property type="component" value="Unassembled WGS sequence"/>
</dbReference>
<keyword evidence="4" id="KW-0547">Nucleotide-binding</keyword>
<reference evidence="10 13" key="2">
    <citation type="submission" date="2020-07" db="EMBL/GenBank/DDBJ databases">
        <title>Sequencing the genomes of 1000 actinobacteria strains.</title>
        <authorList>
            <person name="Klenk H.-P."/>
        </authorList>
    </citation>
    <scope>NUCLEOTIDE SEQUENCE [LARGE SCALE GENOMIC DNA]</scope>
    <source>
        <strain evidence="10 13">DSM 45117</strain>
    </source>
</reference>
<dbReference type="PROSITE" id="PS00211">
    <property type="entry name" value="ABC_TRANSPORTER_1"/>
    <property type="match status" value="1"/>
</dbReference>
<dbReference type="STRING" id="504797.SAMN05421678_108103"/>
<evidence type="ECO:0000313" key="11">
    <source>
        <dbReference type="EMBL" id="SFG74499.1"/>
    </source>
</evidence>
<dbReference type="InterPro" id="IPR017871">
    <property type="entry name" value="ABC_transporter-like_CS"/>
</dbReference>
<dbReference type="CDD" id="cd03230">
    <property type="entry name" value="ABC_DR_subfamily_A"/>
    <property type="match status" value="1"/>
</dbReference>
<reference evidence="11 12" key="1">
    <citation type="submission" date="2016-10" db="EMBL/GenBank/DDBJ databases">
        <authorList>
            <person name="de Groot N.N."/>
        </authorList>
    </citation>
    <scope>NUCLEOTIDE SEQUENCE [LARGE SCALE GENOMIC DNA]</scope>
    <source>
        <strain evidence="11 12">CPCC 202808</strain>
    </source>
</reference>
<feature type="domain" description="ABC transporter" evidence="9">
    <location>
        <begin position="4"/>
        <end position="229"/>
    </location>
</feature>
<protein>
    <submittedName>
        <fullName evidence="11">ABC-2 type transport system ATP-binding protein</fullName>
    </submittedName>
</protein>
<evidence type="ECO:0000313" key="12">
    <source>
        <dbReference type="Proteomes" id="UP000199052"/>
    </source>
</evidence>
<dbReference type="EMBL" id="JACBZA010000001">
    <property type="protein sequence ID" value="NYH86521.1"/>
    <property type="molecule type" value="Genomic_DNA"/>
</dbReference>
<evidence type="ECO:0000256" key="5">
    <source>
        <dbReference type="ARBA" id="ARBA00022840"/>
    </source>
</evidence>
<dbReference type="GO" id="GO:0046677">
    <property type="term" value="P:response to antibiotic"/>
    <property type="evidence" value="ECO:0007669"/>
    <property type="project" value="UniProtKB-KW"/>
</dbReference>
<evidence type="ECO:0000256" key="3">
    <source>
        <dbReference type="ARBA" id="ARBA00022475"/>
    </source>
</evidence>
<evidence type="ECO:0000313" key="10">
    <source>
        <dbReference type="EMBL" id="NYH86521.1"/>
    </source>
</evidence>
<organism evidence="11 12">
    <name type="scientific">Actinopolymorpha cephalotaxi</name>
    <dbReference type="NCBI Taxonomy" id="504797"/>
    <lineage>
        <taxon>Bacteria</taxon>
        <taxon>Bacillati</taxon>
        <taxon>Actinomycetota</taxon>
        <taxon>Actinomycetes</taxon>
        <taxon>Propionibacteriales</taxon>
        <taxon>Actinopolymorphaceae</taxon>
        <taxon>Actinopolymorpha</taxon>
    </lineage>
</organism>
<sequence length="302" mass="32616">MPVIEVSHLHRRYGEKVAVDDVSLTVEAGEIFGILGPNGAGKTTTVECVSGLRTADSGDLRVLGLDPRRDRSALRERLGCQLQESELPGQLRVREALELYASFYRAPADWRELVDRLGLAGQLNTAFAKLSGGQKQRVSIALALIGNPEVAILDELTTGLDPQARRDTWSLIEQVRDSGVTIVLVTHFMAEAERLCDRLALIDSGRVVALDTPAGLVARTGGEQRIRFRPSAPLPDDVFADLVEVTGVSRTGDQVVVTGTGDVLAAVTSTLARRQVVARDLRVEQASLDDAFVELTGRTLAN</sequence>
<evidence type="ECO:0000256" key="2">
    <source>
        <dbReference type="ARBA" id="ARBA00022448"/>
    </source>
</evidence>
<evidence type="ECO:0000313" key="13">
    <source>
        <dbReference type="Proteomes" id="UP000533017"/>
    </source>
</evidence>
<proteinExistence type="predicted"/>
<keyword evidence="3" id="KW-1003">Cell membrane</keyword>
<evidence type="ECO:0000256" key="7">
    <source>
        <dbReference type="ARBA" id="ARBA00023136"/>
    </source>
</evidence>
<dbReference type="Proteomes" id="UP000533017">
    <property type="component" value="Unassembled WGS sequence"/>
</dbReference>
<name>A0A1I2UDP5_9ACTN</name>
<keyword evidence="13" id="KW-1185">Reference proteome</keyword>
<keyword evidence="8" id="KW-0046">Antibiotic resistance</keyword>
<dbReference type="Pfam" id="PF00005">
    <property type="entry name" value="ABC_tran"/>
    <property type="match status" value="1"/>
</dbReference>
<keyword evidence="7" id="KW-0472">Membrane</keyword>
<dbReference type="AlphaFoldDB" id="A0A1I2UDP5"/>
<dbReference type="InterPro" id="IPR027417">
    <property type="entry name" value="P-loop_NTPase"/>
</dbReference>
<dbReference type="GO" id="GO:0005524">
    <property type="term" value="F:ATP binding"/>
    <property type="evidence" value="ECO:0007669"/>
    <property type="project" value="UniProtKB-KW"/>
</dbReference>
<dbReference type="SMART" id="SM00382">
    <property type="entry name" value="AAA"/>
    <property type="match status" value="1"/>
</dbReference>
<evidence type="ECO:0000256" key="6">
    <source>
        <dbReference type="ARBA" id="ARBA00022967"/>
    </source>
</evidence>
<dbReference type="SUPFAM" id="SSF52540">
    <property type="entry name" value="P-loop containing nucleoside triphosphate hydrolases"/>
    <property type="match status" value="1"/>
</dbReference>
<dbReference type="InterPro" id="IPR003439">
    <property type="entry name" value="ABC_transporter-like_ATP-bd"/>
</dbReference>
<comment type="subcellular location">
    <subcellularLocation>
        <location evidence="1">Cell membrane</location>
        <topology evidence="1">Peripheral membrane protein</topology>
    </subcellularLocation>
</comment>
<dbReference type="FunFam" id="3.40.50.300:FF:000589">
    <property type="entry name" value="ABC transporter, ATP-binding subunit"/>
    <property type="match status" value="1"/>
</dbReference>
<dbReference type="GO" id="GO:0016887">
    <property type="term" value="F:ATP hydrolysis activity"/>
    <property type="evidence" value="ECO:0007669"/>
    <property type="project" value="InterPro"/>
</dbReference>
<dbReference type="RefSeq" id="WP_092883913.1">
    <property type="nucleotide sequence ID" value="NZ_FOOI01000008.1"/>
</dbReference>